<keyword evidence="5" id="KW-1015">Disulfide bond</keyword>
<evidence type="ECO:0000256" key="4">
    <source>
        <dbReference type="ARBA" id="ARBA00022801"/>
    </source>
</evidence>
<dbReference type="InterPro" id="IPR003154">
    <property type="entry name" value="S1/P1nuclease"/>
</dbReference>
<evidence type="ECO:0000313" key="7">
    <source>
        <dbReference type="EMBL" id="GGD67940.1"/>
    </source>
</evidence>
<organism evidence="7 8">
    <name type="scientific">Lacimicrobium alkaliphilum</name>
    <dbReference type="NCBI Taxonomy" id="1526571"/>
    <lineage>
        <taxon>Bacteria</taxon>
        <taxon>Pseudomonadati</taxon>
        <taxon>Pseudomonadota</taxon>
        <taxon>Gammaproteobacteria</taxon>
        <taxon>Alteromonadales</taxon>
        <taxon>Alteromonadaceae</taxon>
        <taxon>Lacimicrobium</taxon>
    </lineage>
</organism>
<comment type="caution">
    <text evidence="7">The sequence shown here is derived from an EMBL/GenBank/DDBJ whole genome shotgun (WGS) entry which is preliminary data.</text>
</comment>
<dbReference type="SUPFAM" id="SSF48537">
    <property type="entry name" value="Phospholipase C/P1 nuclease"/>
    <property type="match status" value="1"/>
</dbReference>
<protein>
    <recommendedName>
        <fullName evidence="9">Endonuclease</fullName>
    </recommendedName>
</protein>
<evidence type="ECO:0000256" key="2">
    <source>
        <dbReference type="ARBA" id="ARBA00022723"/>
    </source>
</evidence>
<gene>
    <name evidence="7" type="ORF">GCM10011357_23800</name>
</gene>
<dbReference type="Pfam" id="PF02265">
    <property type="entry name" value="S1-P1_nuclease"/>
    <property type="match status" value="1"/>
</dbReference>
<keyword evidence="1" id="KW-0540">Nuclease</keyword>
<sequence length="265" mass="29723">MRHQVLEVSVVFIGLIIMLWGNNADAWGEKGHRAVAQAAYAKLRPQAKQAADTLLAAKDFGSLADAAVWPDLVRDAKLPQYSHTGPWHYVNLAQSATSFNRSRDCPKSCAVIALEQMQKQLKHADQQKRAEALAFIVHLVADLHQPLHVSYGHDRGGNDYPVKVGKERFSLHYYWDVYVLRNAGSARQLAGYLVSRQGLAQIKRQQVASVSQWLNESYAITRRIYSRKPHSISPAAFQQDQKQALERLALAAARLAYLLNNQLSD</sequence>
<evidence type="ECO:0000256" key="1">
    <source>
        <dbReference type="ARBA" id="ARBA00022722"/>
    </source>
</evidence>
<evidence type="ECO:0000313" key="8">
    <source>
        <dbReference type="Proteomes" id="UP000614272"/>
    </source>
</evidence>
<keyword evidence="6" id="KW-0325">Glycoprotein</keyword>
<name>A0ABQ1RIR0_9ALTE</name>
<keyword evidence="2" id="KW-0479">Metal-binding</keyword>
<dbReference type="Proteomes" id="UP000614272">
    <property type="component" value="Unassembled WGS sequence"/>
</dbReference>
<dbReference type="PANTHER" id="PTHR33146:SF26">
    <property type="entry name" value="ENDONUCLEASE 4"/>
    <property type="match status" value="1"/>
</dbReference>
<dbReference type="PANTHER" id="PTHR33146">
    <property type="entry name" value="ENDONUCLEASE 4"/>
    <property type="match status" value="1"/>
</dbReference>
<evidence type="ECO:0000256" key="3">
    <source>
        <dbReference type="ARBA" id="ARBA00022759"/>
    </source>
</evidence>
<dbReference type="CDD" id="cd11010">
    <property type="entry name" value="S1-P1_nuclease"/>
    <property type="match status" value="1"/>
</dbReference>
<dbReference type="EMBL" id="BMGJ01000009">
    <property type="protein sequence ID" value="GGD67940.1"/>
    <property type="molecule type" value="Genomic_DNA"/>
</dbReference>
<reference evidence="8" key="1">
    <citation type="journal article" date="2019" name="Int. J. Syst. Evol. Microbiol.">
        <title>The Global Catalogue of Microorganisms (GCM) 10K type strain sequencing project: providing services to taxonomists for standard genome sequencing and annotation.</title>
        <authorList>
            <consortium name="The Broad Institute Genomics Platform"/>
            <consortium name="The Broad Institute Genome Sequencing Center for Infectious Disease"/>
            <person name="Wu L."/>
            <person name="Ma J."/>
        </authorList>
    </citation>
    <scope>NUCLEOTIDE SEQUENCE [LARGE SCALE GENOMIC DNA]</scope>
    <source>
        <strain evidence="8">CGMCC 1.12923</strain>
    </source>
</reference>
<dbReference type="Gene3D" id="1.10.575.10">
    <property type="entry name" value="P1 Nuclease"/>
    <property type="match status" value="1"/>
</dbReference>
<keyword evidence="8" id="KW-1185">Reference proteome</keyword>
<evidence type="ECO:0000256" key="6">
    <source>
        <dbReference type="ARBA" id="ARBA00023180"/>
    </source>
</evidence>
<dbReference type="RefSeq" id="WP_180237191.1">
    <property type="nucleotide sequence ID" value="NZ_BMGJ01000009.1"/>
</dbReference>
<evidence type="ECO:0008006" key="9">
    <source>
        <dbReference type="Google" id="ProtNLM"/>
    </source>
</evidence>
<keyword evidence="3" id="KW-0255">Endonuclease</keyword>
<accession>A0ABQ1RIR0</accession>
<keyword evidence="4" id="KW-0378">Hydrolase</keyword>
<proteinExistence type="predicted"/>
<evidence type="ECO:0000256" key="5">
    <source>
        <dbReference type="ARBA" id="ARBA00023157"/>
    </source>
</evidence>
<dbReference type="InterPro" id="IPR008947">
    <property type="entry name" value="PLipase_C/P1_nuclease_dom_sf"/>
</dbReference>